<gene>
    <name evidence="2" type="ORF">GALL_224590</name>
</gene>
<name>A0A1J5S1E2_9ZZZZ</name>
<dbReference type="EMBL" id="MLJW01000164">
    <property type="protein sequence ID" value="OIQ95587.1"/>
    <property type="molecule type" value="Genomic_DNA"/>
</dbReference>
<comment type="caution">
    <text evidence="2">The sequence shown here is derived from an EMBL/GenBank/DDBJ whole genome shotgun (WGS) entry which is preliminary data.</text>
</comment>
<organism evidence="2">
    <name type="scientific">mine drainage metagenome</name>
    <dbReference type="NCBI Taxonomy" id="410659"/>
    <lineage>
        <taxon>unclassified sequences</taxon>
        <taxon>metagenomes</taxon>
        <taxon>ecological metagenomes</taxon>
    </lineage>
</organism>
<protein>
    <submittedName>
        <fullName evidence="2">Uncharacterized protein</fullName>
    </submittedName>
</protein>
<keyword evidence="1" id="KW-0472">Membrane</keyword>
<evidence type="ECO:0000256" key="1">
    <source>
        <dbReference type="SAM" id="Phobius"/>
    </source>
</evidence>
<accession>A0A1J5S1E2</accession>
<keyword evidence="1" id="KW-1133">Transmembrane helix</keyword>
<proteinExistence type="predicted"/>
<dbReference type="AlphaFoldDB" id="A0A1J5S1E2"/>
<feature type="transmembrane region" description="Helical" evidence="1">
    <location>
        <begin position="35"/>
        <end position="55"/>
    </location>
</feature>
<keyword evidence="1" id="KW-0812">Transmembrane</keyword>
<evidence type="ECO:0000313" key="2">
    <source>
        <dbReference type="EMBL" id="OIQ95587.1"/>
    </source>
</evidence>
<reference evidence="2" key="1">
    <citation type="submission" date="2016-10" db="EMBL/GenBank/DDBJ databases">
        <title>Sequence of Gallionella enrichment culture.</title>
        <authorList>
            <person name="Poehlein A."/>
            <person name="Muehling M."/>
            <person name="Daniel R."/>
        </authorList>
    </citation>
    <scope>NUCLEOTIDE SEQUENCE</scope>
</reference>
<sequence length="262" mass="28674">MNAPTRQPTVTMTPNPTQHRINATETVSRSRTLRFGFLAAMFIITGSLPATAATLQVDLTSLLNARIVTTLSRGRLVPWTDALDNAGSGEATCSAALRMGDANPRALPDDGLFPATASHPRVRLHFSDARATGDQVHRSVGRDDFKIAMPPTHYRQLWIFCMSGLGKSLLTVTLSYTDGSSVQKRLTVPDWYFPAQDNDPRLCNLAGNLGKWGKDNRMMEKDHHYLVGIDLAPDARRTLTGVRIEKSDSGVLTLWGMTGVTP</sequence>